<evidence type="ECO:0000256" key="3">
    <source>
        <dbReference type="ARBA" id="ARBA00013109"/>
    </source>
</evidence>
<evidence type="ECO:0000256" key="2">
    <source>
        <dbReference type="ARBA" id="ARBA00008133"/>
    </source>
</evidence>
<dbReference type="RefSeq" id="WP_189768965.1">
    <property type="nucleotide sequence ID" value="NZ_BNCK01000003.1"/>
</dbReference>
<dbReference type="InterPro" id="IPR003754">
    <property type="entry name" value="4pyrrol_synth_uPrphyn_synth"/>
</dbReference>
<evidence type="ECO:0000256" key="8">
    <source>
        <dbReference type="ARBA" id="ARBA00048617"/>
    </source>
</evidence>
<dbReference type="GO" id="GO:0004852">
    <property type="term" value="F:uroporphyrinogen-III synthase activity"/>
    <property type="evidence" value="ECO:0007669"/>
    <property type="project" value="UniProtKB-UniRule"/>
</dbReference>
<reference evidence="11" key="2">
    <citation type="submission" date="2020-09" db="EMBL/GenBank/DDBJ databases">
        <authorList>
            <person name="Sun Q."/>
            <person name="Kim S."/>
        </authorList>
    </citation>
    <scope>NUCLEOTIDE SEQUENCE</scope>
    <source>
        <strain evidence="11">KCTC 42731</strain>
    </source>
</reference>
<evidence type="ECO:0000256" key="9">
    <source>
        <dbReference type="RuleBase" id="RU366031"/>
    </source>
</evidence>
<dbReference type="InterPro" id="IPR039793">
    <property type="entry name" value="UROS/Hem4"/>
</dbReference>
<evidence type="ECO:0000259" key="10">
    <source>
        <dbReference type="Pfam" id="PF02602"/>
    </source>
</evidence>
<proteinExistence type="inferred from homology"/>
<organism evidence="11 12">
    <name type="scientific">Thalassotalea marina</name>
    <dbReference type="NCBI Taxonomy" id="1673741"/>
    <lineage>
        <taxon>Bacteria</taxon>
        <taxon>Pseudomonadati</taxon>
        <taxon>Pseudomonadota</taxon>
        <taxon>Gammaproteobacteria</taxon>
        <taxon>Alteromonadales</taxon>
        <taxon>Colwelliaceae</taxon>
        <taxon>Thalassotalea</taxon>
    </lineage>
</organism>
<dbReference type="AlphaFoldDB" id="A0A919BH41"/>
<dbReference type="Gene3D" id="3.40.50.10090">
    <property type="match status" value="2"/>
</dbReference>
<dbReference type="GO" id="GO:0006780">
    <property type="term" value="P:uroporphyrinogen III biosynthetic process"/>
    <property type="evidence" value="ECO:0007669"/>
    <property type="project" value="UniProtKB-UniRule"/>
</dbReference>
<dbReference type="PANTHER" id="PTHR38042">
    <property type="entry name" value="UROPORPHYRINOGEN-III SYNTHASE, CHLOROPLASTIC"/>
    <property type="match status" value="1"/>
</dbReference>
<protein>
    <recommendedName>
        <fullName evidence="7 9">Uroporphyrinogen-III synthase</fullName>
        <ecNumber evidence="3 9">4.2.1.75</ecNumber>
    </recommendedName>
</protein>
<evidence type="ECO:0000256" key="6">
    <source>
        <dbReference type="ARBA" id="ARBA00037589"/>
    </source>
</evidence>
<keyword evidence="4 9" id="KW-0456">Lyase</keyword>
<name>A0A919BH41_9GAMM</name>
<keyword evidence="5 9" id="KW-0627">Porphyrin biosynthesis</keyword>
<dbReference type="CDD" id="cd06578">
    <property type="entry name" value="HemD"/>
    <property type="match status" value="1"/>
</dbReference>
<dbReference type="EMBL" id="BNCK01000003">
    <property type="protein sequence ID" value="GHF88786.1"/>
    <property type="molecule type" value="Genomic_DNA"/>
</dbReference>
<sequence>MASNTHVLITRPEPACWQLQQALVDHGFTASCQPLLNYQQNINREAIVSITQSFCPNIIVFISQAAVECAHNAWPLTQWISEEVTVVAVGRKTQATLAQYQIPSLCPERHDSEGMFSLPCFFADRIDQARVLIVRGDGGREWLAQQLCAAGAKTQYLESYRRNWLEIAQDQHKIWKKEQINVMVITSEAMLNRMCELLPANKQFWFSSCLWIVPSQRVAAAGAAKGIQNIIISEGASDRAIISALQHMELNHD</sequence>
<dbReference type="EC" id="4.2.1.75" evidence="3 9"/>
<evidence type="ECO:0000313" key="11">
    <source>
        <dbReference type="EMBL" id="GHF88786.1"/>
    </source>
</evidence>
<dbReference type="InterPro" id="IPR036108">
    <property type="entry name" value="4pyrrol_syn_uPrphyn_synt_sf"/>
</dbReference>
<comment type="pathway">
    <text evidence="1 9">Porphyrin-containing compound metabolism; protoporphyrin-IX biosynthesis; coproporphyrinogen-III from 5-aminolevulinate: step 3/4.</text>
</comment>
<gene>
    <name evidence="11" type="primary">hemD</name>
    <name evidence="11" type="ORF">GCM10017161_15670</name>
</gene>
<dbReference type="Proteomes" id="UP000623842">
    <property type="component" value="Unassembled WGS sequence"/>
</dbReference>
<comment type="function">
    <text evidence="6 9">Catalyzes cyclization of the linear tetrapyrrole, hydroxymethylbilane, to the macrocyclic uroporphyrinogen III.</text>
</comment>
<dbReference type="SUPFAM" id="SSF69618">
    <property type="entry name" value="HemD-like"/>
    <property type="match status" value="1"/>
</dbReference>
<evidence type="ECO:0000256" key="4">
    <source>
        <dbReference type="ARBA" id="ARBA00023239"/>
    </source>
</evidence>
<evidence type="ECO:0000256" key="7">
    <source>
        <dbReference type="ARBA" id="ARBA00040167"/>
    </source>
</evidence>
<comment type="caution">
    <text evidence="11">The sequence shown here is derived from an EMBL/GenBank/DDBJ whole genome shotgun (WGS) entry which is preliminary data.</text>
</comment>
<dbReference type="Pfam" id="PF02602">
    <property type="entry name" value="HEM4"/>
    <property type="match status" value="1"/>
</dbReference>
<dbReference type="GO" id="GO:0006782">
    <property type="term" value="P:protoporphyrinogen IX biosynthetic process"/>
    <property type="evidence" value="ECO:0007669"/>
    <property type="project" value="UniProtKB-UniRule"/>
</dbReference>
<accession>A0A919BH41</accession>
<evidence type="ECO:0000256" key="5">
    <source>
        <dbReference type="ARBA" id="ARBA00023244"/>
    </source>
</evidence>
<feature type="domain" description="Tetrapyrrole biosynthesis uroporphyrinogen III synthase" evidence="10">
    <location>
        <begin position="18"/>
        <end position="242"/>
    </location>
</feature>
<reference evidence="11" key="1">
    <citation type="journal article" date="2014" name="Int. J. Syst. Evol. Microbiol.">
        <title>Complete genome sequence of Corynebacterium casei LMG S-19264T (=DSM 44701T), isolated from a smear-ripened cheese.</title>
        <authorList>
            <consortium name="US DOE Joint Genome Institute (JGI-PGF)"/>
            <person name="Walter F."/>
            <person name="Albersmeier A."/>
            <person name="Kalinowski J."/>
            <person name="Ruckert C."/>
        </authorList>
    </citation>
    <scope>NUCLEOTIDE SEQUENCE</scope>
    <source>
        <strain evidence="11">KCTC 42731</strain>
    </source>
</reference>
<comment type="similarity">
    <text evidence="2 9">Belongs to the uroporphyrinogen-III synthase family.</text>
</comment>
<evidence type="ECO:0000256" key="1">
    <source>
        <dbReference type="ARBA" id="ARBA00004772"/>
    </source>
</evidence>
<comment type="catalytic activity">
    <reaction evidence="8 9">
        <text>hydroxymethylbilane = uroporphyrinogen III + H2O</text>
        <dbReference type="Rhea" id="RHEA:18965"/>
        <dbReference type="ChEBI" id="CHEBI:15377"/>
        <dbReference type="ChEBI" id="CHEBI:57308"/>
        <dbReference type="ChEBI" id="CHEBI:57845"/>
        <dbReference type="EC" id="4.2.1.75"/>
    </reaction>
</comment>
<dbReference type="PANTHER" id="PTHR38042:SF1">
    <property type="entry name" value="UROPORPHYRINOGEN-III SYNTHASE, CHLOROPLASTIC"/>
    <property type="match status" value="1"/>
</dbReference>
<evidence type="ECO:0000313" key="12">
    <source>
        <dbReference type="Proteomes" id="UP000623842"/>
    </source>
</evidence>
<keyword evidence="12" id="KW-1185">Reference proteome</keyword>